<evidence type="ECO:0000313" key="2">
    <source>
        <dbReference type="EMBL" id="SMQ55870.1"/>
    </source>
</evidence>
<evidence type="ECO:0000313" key="3">
    <source>
        <dbReference type="Proteomes" id="UP000215127"/>
    </source>
</evidence>
<reference evidence="2 3" key="1">
    <citation type="submission" date="2016-06" db="EMBL/GenBank/DDBJ databases">
        <authorList>
            <person name="Kjaerup R.B."/>
            <person name="Dalgaard T.S."/>
            <person name="Juul-Madsen H.R."/>
        </authorList>
    </citation>
    <scope>NUCLEOTIDE SEQUENCE [LARGE SCALE GENOMIC DNA]</scope>
</reference>
<organism evidence="2 3">
    <name type="scientific">Zymoseptoria tritici (strain ST99CH_3D7)</name>
    <dbReference type="NCBI Taxonomy" id="1276538"/>
    <lineage>
        <taxon>Eukaryota</taxon>
        <taxon>Fungi</taxon>
        <taxon>Dikarya</taxon>
        <taxon>Ascomycota</taxon>
        <taxon>Pezizomycotina</taxon>
        <taxon>Dothideomycetes</taxon>
        <taxon>Dothideomycetidae</taxon>
        <taxon>Mycosphaerellales</taxon>
        <taxon>Mycosphaerellaceae</taxon>
        <taxon>Zymoseptoria</taxon>
    </lineage>
</organism>
<dbReference type="AlphaFoldDB" id="A0A1X7S8N5"/>
<proteinExistence type="predicted"/>
<sequence>MTDLNSNTAVPARTPQDYRHLSQQMPPSTTMQQPTRPTAIPAPIVQHSRLLDLPPELRTAIYDLVLNTPKLPVKPKRKGRKAPVTVDFELVKVDSNGYKRPPLVSVSREVRHDALKLFYHSRTFIIAAPDFSDDNIRHFHKNLKEGMGIRRTGMQFQVEISGLPNWKNLLKWLESYHSGKHSLRPKAQNWSPSNKKQRKDEPAFMGMFAMAKKMRGQEWELLRGLLFAMFPALIALDIKWAPREE</sequence>
<feature type="region of interest" description="Disordered" evidence="1">
    <location>
        <begin position="1"/>
        <end position="37"/>
    </location>
</feature>
<evidence type="ECO:0008006" key="4">
    <source>
        <dbReference type="Google" id="ProtNLM"/>
    </source>
</evidence>
<keyword evidence="3" id="KW-1185">Reference proteome</keyword>
<dbReference type="PANTHER" id="PTHR42085:SF2">
    <property type="entry name" value="F-BOX DOMAIN-CONTAINING PROTEIN"/>
    <property type="match status" value="1"/>
</dbReference>
<dbReference type="InterPro" id="IPR038883">
    <property type="entry name" value="AN11006-like"/>
</dbReference>
<accession>A0A1X7S8N5</accession>
<dbReference type="EMBL" id="LT853703">
    <property type="protein sequence ID" value="SMQ55870.1"/>
    <property type="molecule type" value="Genomic_DNA"/>
</dbReference>
<feature type="compositionally biased region" description="Low complexity" evidence="1">
    <location>
        <begin position="22"/>
        <end position="37"/>
    </location>
</feature>
<name>A0A1X7S8N5_ZYMT9</name>
<protein>
    <recommendedName>
        <fullName evidence="4">F-box domain-containing protein</fullName>
    </recommendedName>
</protein>
<evidence type="ECO:0000256" key="1">
    <source>
        <dbReference type="SAM" id="MobiDB-lite"/>
    </source>
</evidence>
<dbReference type="Proteomes" id="UP000215127">
    <property type="component" value="Chromosome 12"/>
</dbReference>
<dbReference type="PANTHER" id="PTHR42085">
    <property type="entry name" value="F-BOX DOMAIN-CONTAINING PROTEIN"/>
    <property type="match status" value="1"/>
</dbReference>
<gene>
    <name evidence="2" type="ORF">ZT3D7_G11025</name>
</gene>